<organism evidence="1">
    <name type="scientific">Arundo donax</name>
    <name type="common">Giant reed</name>
    <name type="synonym">Donax arundinaceus</name>
    <dbReference type="NCBI Taxonomy" id="35708"/>
    <lineage>
        <taxon>Eukaryota</taxon>
        <taxon>Viridiplantae</taxon>
        <taxon>Streptophyta</taxon>
        <taxon>Embryophyta</taxon>
        <taxon>Tracheophyta</taxon>
        <taxon>Spermatophyta</taxon>
        <taxon>Magnoliopsida</taxon>
        <taxon>Liliopsida</taxon>
        <taxon>Poales</taxon>
        <taxon>Poaceae</taxon>
        <taxon>PACMAD clade</taxon>
        <taxon>Arundinoideae</taxon>
        <taxon>Arundineae</taxon>
        <taxon>Arundo</taxon>
    </lineage>
</organism>
<protein>
    <submittedName>
        <fullName evidence="1">Uncharacterized protein</fullName>
    </submittedName>
</protein>
<dbReference type="EMBL" id="GBRH01182430">
    <property type="protein sequence ID" value="JAE15466.1"/>
    <property type="molecule type" value="Transcribed_RNA"/>
</dbReference>
<reference evidence="1" key="1">
    <citation type="submission" date="2014-09" db="EMBL/GenBank/DDBJ databases">
        <authorList>
            <person name="Magalhaes I.L.F."/>
            <person name="Oliveira U."/>
            <person name="Santos F.R."/>
            <person name="Vidigal T.H.D.A."/>
            <person name="Brescovit A.D."/>
            <person name="Santos A.J."/>
        </authorList>
    </citation>
    <scope>NUCLEOTIDE SEQUENCE</scope>
    <source>
        <tissue evidence="1">Shoot tissue taken approximately 20 cm above the soil surface</tissue>
    </source>
</reference>
<evidence type="ECO:0000313" key="1">
    <source>
        <dbReference type="EMBL" id="JAE15466.1"/>
    </source>
</evidence>
<proteinExistence type="predicted"/>
<sequence length="46" mass="5593">MSNHEPRQYWEMERRMNVELHQERKLSYAAIKKGSFHMQLACMPSI</sequence>
<name>A0A0A9FYT7_ARUDO</name>
<accession>A0A0A9FYT7</accession>
<reference evidence="1" key="2">
    <citation type="journal article" date="2015" name="Data Brief">
        <title>Shoot transcriptome of the giant reed, Arundo donax.</title>
        <authorList>
            <person name="Barrero R.A."/>
            <person name="Guerrero F.D."/>
            <person name="Moolhuijzen P."/>
            <person name="Goolsby J.A."/>
            <person name="Tidwell J."/>
            <person name="Bellgard S.E."/>
            <person name="Bellgard M.I."/>
        </authorList>
    </citation>
    <scope>NUCLEOTIDE SEQUENCE</scope>
    <source>
        <tissue evidence="1">Shoot tissue taken approximately 20 cm above the soil surface</tissue>
    </source>
</reference>
<dbReference type="AlphaFoldDB" id="A0A0A9FYT7"/>